<dbReference type="EMBL" id="CAJJDN010000042">
    <property type="protein sequence ID" value="CAD8081849.1"/>
    <property type="molecule type" value="Genomic_DNA"/>
</dbReference>
<name>A0A8S1MQJ2_9CILI</name>
<keyword evidence="2" id="KW-1185">Reference proteome</keyword>
<reference evidence="1" key="1">
    <citation type="submission" date="2021-01" db="EMBL/GenBank/DDBJ databases">
        <authorList>
            <consortium name="Genoscope - CEA"/>
            <person name="William W."/>
        </authorList>
    </citation>
    <scope>NUCLEOTIDE SEQUENCE</scope>
</reference>
<gene>
    <name evidence="1" type="ORF">PSON_ATCC_30995.1.T0420250</name>
</gene>
<evidence type="ECO:0000313" key="2">
    <source>
        <dbReference type="Proteomes" id="UP000692954"/>
    </source>
</evidence>
<dbReference type="AlphaFoldDB" id="A0A8S1MQJ2"/>
<dbReference type="Proteomes" id="UP000692954">
    <property type="component" value="Unassembled WGS sequence"/>
</dbReference>
<sequence>MFKKNIVNLYKCTSLIKQQSPNEILQLKKYTQKQYLKHPKPHKIYPGSLEDLYFKFHCYGSNMTFDDKMDILQNMVNQNSEFKNLSLNGVQSIISSLTVELTSLNYSDNDEYNISQFINILHQIKYYDSKSWIAAMDNYHKQGILNWYQYTEFTHAVYDFSSFLHEIWHLNIVKDISQEAFCDFIGFVENKKNLDLCDHELNRAYQHLRKFKVYATKNQMLVIMQYFIQALKQPPVSLSTYQFIFFFCIDHFNIQELDQANRALFLKLLQQFHMELNQFSDLNKLINNFQDYNLLIELMLKYHQEIEQPFRDQFADRILNLFLKRELEDITYDSLKNLNILNEKLQNQKCFKHVNHVIQMIYELSLLNLKNIKSKKQDLLSIYSIFERLEDKNQILSVLAKSNLNLDDVNFNHEDLVAFLKKLDESDLVYYLTEFLESTLTYVAKNINDFQPDDWCYTFYLLYKYVVKDHEEPSKFDNDLNILKQYIKLRYMTSYRQTIPTNSSYYKILSVVEIEVFFADDLLNLY</sequence>
<organism evidence="1 2">
    <name type="scientific">Paramecium sonneborni</name>
    <dbReference type="NCBI Taxonomy" id="65129"/>
    <lineage>
        <taxon>Eukaryota</taxon>
        <taxon>Sar</taxon>
        <taxon>Alveolata</taxon>
        <taxon>Ciliophora</taxon>
        <taxon>Intramacronucleata</taxon>
        <taxon>Oligohymenophorea</taxon>
        <taxon>Peniculida</taxon>
        <taxon>Parameciidae</taxon>
        <taxon>Paramecium</taxon>
    </lineage>
</organism>
<accession>A0A8S1MQJ2</accession>
<dbReference type="OrthoDB" id="2684236at2759"/>
<evidence type="ECO:0000313" key="1">
    <source>
        <dbReference type="EMBL" id="CAD8081849.1"/>
    </source>
</evidence>
<protein>
    <submittedName>
        <fullName evidence="1">Uncharacterized protein</fullName>
    </submittedName>
</protein>
<proteinExistence type="predicted"/>
<comment type="caution">
    <text evidence="1">The sequence shown here is derived from an EMBL/GenBank/DDBJ whole genome shotgun (WGS) entry which is preliminary data.</text>
</comment>